<evidence type="ECO:0000313" key="6">
    <source>
        <dbReference type="Proteomes" id="UP000316905"/>
    </source>
</evidence>
<evidence type="ECO:0000259" key="4">
    <source>
        <dbReference type="PROSITE" id="PS01124"/>
    </source>
</evidence>
<dbReference type="EMBL" id="VLKY01000009">
    <property type="protein sequence ID" value="TWI53097.1"/>
    <property type="molecule type" value="Genomic_DNA"/>
</dbReference>
<dbReference type="InterPro" id="IPR009057">
    <property type="entry name" value="Homeodomain-like_sf"/>
</dbReference>
<reference evidence="5 6" key="1">
    <citation type="journal article" date="2015" name="Stand. Genomic Sci.">
        <title>Genomic Encyclopedia of Bacterial and Archaeal Type Strains, Phase III: the genomes of soil and plant-associated and newly described type strains.</title>
        <authorList>
            <person name="Whitman W.B."/>
            <person name="Woyke T."/>
            <person name="Klenk H.P."/>
            <person name="Zhou Y."/>
            <person name="Lilburn T.G."/>
            <person name="Beck B.J."/>
            <person name="De Vos P."/>
            <person name="Vandamme P."/>
            <person name="Eisen J.A."/>
            <person name="Garrity G."/>
            <person name="Hugenholtz P."/>
            <person name="Kyrpides N.C."/>
        </authorList>
    </citation>
    <scope>NUCLEOTIDE SEQUENCE [LARGE SCALE GENOMIC DNA]</scope>
    <source>
        <strain evidence="5 6">CGMCC 1.6858</strain>
    </source>
</reference>
<dbReference type="GO" id="GO:0000976">
    <property type="term" value="F:transcription cis-regulatory region binding"/>
    <property type="evidence" value="ECO:0007669"/>
    <property type="project" value="TreeGrafter"/>
</dbReference>
<proteinExistence type="predicted"/>
<gene>
    <name evidence="5" type="ORF">IQ22_02940</name>
</gene>
<dbReference type="Proteomes" id="UP000316905">
    <property type="component" value="Unassembled WGS sequence"/>
</dbReference>
<dbReference type="GO" id="GO:0003700">
    <property type="term" value="F:DNA-binding transcription factor activity"/>
    <property type="evidence" value="ECO:0007669"/>
    <property type="project" value="InterPro"/>
</dbReference>
<dbReference type="InterPro" id="IPR018060">
    <property type="entry name" value="HTH_AraC"/>
</dbReference>
<keyword evidence="3" id="KW-0804">Transcription</keyword>
<dbReference type="GO" id="GO:0005829">
    <property type="term" value="C:cytosol"/>
    <property type="evidence" value="ECO:0007669"/>
    <property type="project" value="TreeGrafter"/>
</dbReference>
<dbReference type="SMART" id="SM00342">
    <property type="entry name" value="HTH_ARAC"/>
    <property type="match status" value="1"/>
</dbReference>
<dbReference type="PANTHER" id="PTHR47894:SF1">
    <property type="entry name" value="HTH-TYPE TRANSCRIPTIONAL REGULATOR VQSM"/>
    <property type="match status" value="1"/>
</dbReference>
<keyword evidence="6" id="KW-1185">Reference proteome</keyword>
<evidence type="ECO:0000256" key="3">
    <source>
        <dbReference type="ARBA" id="ARBA00023163"/>
    </source>
</evidence>
<keyword evidence="1" id="KW-0805">Transcription regulation</keyword>
<dbReference type="OrthoDB" id="5582699at2"/>
<dbReference type="Pfam" id="PF12833">
    <property type="entry name" value="HTH_18"/>
    <property type="match status" value="1"/>
</dbReference>
<accession>A0A562Q8L6</accession>
<dbReference type="Gene3D" id="1.10.10.60">
    <property type="entry name" value="Homeodomain-like"/>
    <property type="match status" value="1"/>
</dbReference>
<sequence length="350" mass="39475">MNKSRIRLGDLSVGLVLPLISALQAREIDPAPLLLRFGLDPTFMTKAQAQLSIPRYMRLGHAALQCAKDPAFGLEIGRFSHPAQLGLVGITALQAPTIREAARLLIDHERLYVSSYRGHSQFEEASGGAWLNFYSISPYNNFNRFMVDQVLAGWVTQLSHIAGRPLKPTKVTIEYPMPDGAERYVSTFGCPVEFAASRNAVHFNAATLNEAVAPHYPITWHQLLELCQTELQRATSLHSVRERVVFLLGPLLKDGEPSLEDIAKRLQLPAWTLRRKLAEEGTRYLDILNETRRELAISYVRETDLTFNEISYVLGFSSAAAFQRAFKRWTNLSPGIFRRTWRNQGEIITL</sequence>
<dbReference type="Pfam" id="PF12625">
    <property type="entry name" value="Arabinose_bd"/>
    <property type="match status" value="1"/>
</dbReference>
<dbReference type="PANTHER" id="PTHR47894">
    <property type="entry name" value="HTH-TYPE TRANSCRIPTIONAL REGULATOR GADX"/>
    <property type="match status" value="1"/>
</dbReference>
<evidence type="ECO:0000256" key="1">
    <source>
        <dbReference type="ARBA" id="ARBA00023015"/>
    </source>
</evidence>
<dbReference type="PROSITE" id="PS01124">
    <property type="entry name" value="HTH_ARAC_FAMILY_2"/>
    <property type="match status" value="1"/>
</dbReference>
<comment type="caution">
    <text evidence="5">The sequence shown here is derived from an EMBL/GenBank/DDBJ whole genome shotgun (WGS) entry which is preliminary data.</text>
</comment>
<keyword evidence="2 5" id="KW-0238">DNA-binding</keyword>
<protein>
    <submittedName>
        <fullName evidence="5">AraC-like DNA-binding protein</fullName>
    </submittedName>
</protein>
<evidence type="ECO:0000313" key="5">
    <source>
        <dbReference type="EMBL" id="TWI53097.1"/>
    </source>
</evidence>
<dbReference type="RefSeq" id="WP_145143151.1">
    <property type="nucleotide sequence ID" value="NZ_VLKY01000009.1"/>
</dbReference>
<dbReference type="InterPro" id="IPR032687">
    <property type="entry name" value="AraC-type_N"/>
</dbReference>
<name>A0A562Q8L6_9PSED</name>
<evidence type="ECO:0000256" key="2">
    <source>
        <dbReference type="ARBA" id="ARBA00023125"/>
    </source>
</evidence>
<organism evidence="5 6">
    <name type="scientific">Pseudomonas duriflava</name>
    <dbReference type="NCBI Taxonomy" id="459528"/>
    <lineage>
        <taxon>Bacteria</taxon>
        <taxon>Pseudomonadati</taxon>
        <taxon>Pseudomonadota</taxon>
        <taxon>Gammaproteobacteria</taxon>
        <taxon>Pseudomonadales</taxon>
        <taxon>Pseudomonadaceae</taxon>
        <taxon>Pseudomonas</taxon>
    </lineage>
</organism>
<dbReference type="AlphaFoldDB" id="A0A562Q8L6"/>
<dbReference type="SUPFAM" id="SSF46689">
    <property type="entry name" value="Homeodomain-like"/>
    <property type="match status" value="1"/>
</dbReference>
<feature type="domain" description="HTH araC/xylS-type" evidence="4">
    <location>
        <begin position="242"/>
        <end position="340"/>
    </location>
</feature>